<evidence type="ECO:0000256" key="3">
    <source>
        <dbReference type="ARBA" id="ARBA00022475"/>
    </source>
</evidence>
<dbReference type="Pfam" id="PF00535">
    <property type="entry name" value="Glycos_transf_2"/>
    <property type="match status" value="1"/>
</dbReference>
<dbReference type="CDD" id="cd00761">
    <property type="entry name" value="Glyco_tranf_GTA_type"/>
    <property type="match status" value="1"/>
</dbReference>
<comment type="similarity">
    <text evidence="2">Belongs to the CDP-glycerol glycerophosphotransferase family.</text>
</comment>
<dbReference type="Gene3D" id="3.40.50.12580">
    <property type="match status" value="1"/>
</dbReference>
<evidence type="ECO:0000313" key="10">
    <source>
        <dbReference type="Proteomes" id="UP000474676"/>
    </source>
</evidence>
<dbReference type="EMBL" id="VUMZ01000004">
    <property type="protein sequence ID" value="MST51706.1"/>
    <property type="molecule type" value="Genomic_DNA"/>
</dbReference>
<proteinExistence type="inferred from homology"/>
<evidence type="ECO:0000256" key="5">
    <source>
        <dbReference type="ARBA" id="ARBA00022944"/>
    </source>
</evidence>
<dbReference type="RefSeq" id="WP_154574159.1">
    <property type="nucleotide sequence ID" value="NZ_VUMZ01000004.1"/>
</dbReference>
<dbReference type="Proteomes" id="UP000474676">
    <property type="component" value="Unassembled WGS sequence"/>
</dbReference>
<dbReference type="InterPro" id="IPR043149">
    <property type="entry name" value="TagF_N"/>
</dbReference>
<dbReference type="InterPro" id="IPR043148">
    <property type="entry name" value="TagF_C"/>
</dbReference>
<feature type="compositionally biased region" description="Basic and acidic residues" evidence="7">
    <location>
        <begin position="519"/>
        <end position="531"/>
    </location>
</feature>
<keyword evidence="3" id="KW-1003">Cell membrane</keyword>
<dbReference type="GO" id="GO:0019350">
    <property type="term" value="P:teichoic acid biosynthetic process"/>
    <property type="evidence" value="ECO:0007669"/>
    <property type="project" value="UniProtKB-KW"/>
</dbReference>
<dbReference type="Pfam" id="PF04464">
    <property type="entry name" value="Glyphos_transf"/>
    <property type="match status" value="1"/>
</dbReference>
<dbReference type="InterPro" id="IPR029044">
    <property type="entry name" value="Nucleotide-diphossugar_trans"/>
</dbReference>
<dbReference type="PANTHER" id="PTHR43685:SF2">
    <property type="entry name" value="GLYCOSYLTRANSFERASE 2-LIKE DOMAIN-CONTAINING PROTEIN"/>
    <property type="match status" value="1"/>
</dbReference>
<feature type="domain" description="Glycosyltransferase 2-like" evidence="8">
    <location>
        <begin position="4"/>
        <end position="166"/>
    </location>
</feature>
<evidence type="ECO:0000256" key="2">
    <source>
        <dbReference type="ARBA" id="ARBA00010488"/>
    </source>
</evidence>
<comment type="caution">
    <text evidence="9">The sequence shown here is derived from an EMBL/GenBank/DDBJ whole genome shotgun (WGS) entry which is preliminary data.</text>
</comment>
<accession>A0A6L5Y4V7</accession>
<comment type="subcellular location">
    <subcellularLocation>
        <location evidence="1">Cell membrane</location>
        <topology evidence="1">Peripheral membrane protein</topology>
    </subcellularLocation>
</comment>
<keyword evidence="6" id="KW-0472">Membrane</keyword>
<evidence type="ECO:0000313" key="9">
    <source>
        <dbReference type="EMBL" id="MST51706.1"/>
    </source>
</evidence>
<organism evidence="9 10">
    <name type="scientific">Hornefia butyriciproducens</name>
    <dbReference type="NCBI Taxonomy" id="2652293"/>
    <lineage>
        <taxon>Bacteria</taxon>
        <taxon>Bacillati</taxon>
        <taxon>Bacillota</taxon>
        <taxon>Clostridia</taxon>
        <taxon>Peptostreptococcales</taxon>
        <taxon>Anaerovoracaceae</taxon>
        <taxon>Hornefia</taxon>
    </lineage>
</organism>
<keyword evidence="5" id="KW-0777">Teichoic acid biosynthesis</keyword>
<feature type="region of interest" description="Disordered" evidence="7">
    <location>
        <begin position="517"/>
        <end position="548"/>
    </location>
</feature>
<dbReference type="SUPFAM" id="SSF53448">
    <property type="entry name" value="Nucleotide-diphospho-sugar transferases"/>
    <property type="match status" value="2"/>
</dbReference>
<dbReference type="InterPro" id="IPR007554">
    <property type="entry name" value="Glycerophosphate_synth"/>
</dbReference>
<dbReference type="InterPro" id="IPR050834">
    <property type="entry name" value="Glycosyltransf_2"/>
</dbReference>
<evidence type="ECO:0000256" key="7">
    <source>
        <dbReference type="SAM" id="MobiDB-lite"/>
    </source>
</evidence>
<dbReference type="GO" id="GO:0047355">
    <property type="term" value="F:CDP-glycerol glycerophosphotransferase activity"/>
    <property type="evidence" value="ECO:0007669"/>
    <property type="project" value="InterPro"/>
</dbReference>
<dbReference type="Gene3D" id="3.40.50.11820">
    <property type="match status" value="1"/>
</dbReference>
<dbReference type="GeneID" id="303114712"/>
<keyword evidence="10" id="KW-1185">Reference proteome</keyword>
<dbReference type="GO" id="GO:0005886">
    <property type="term" value="C:plasma membrane"/>
    <property type="evidence" value="ECO:0007669"/>
    <property type="project" value="UniProtKB-SubCell"/>
</dbReference>
<protein>
    <submittedName>
        <fullName evidence="9">Glycosyltransferase</fullName>
    </submittedName>
</protein>
<dbReference type="PANTHER" id="PTHR43685">
    <property type="entry name" value="GLYCOSYLTRANSFERASE"/>
    <property type="match status" value="1"/>
</dbReference>
<evidence type="ECO:0000256" key="4">
    <source>
        <dbReference type="ARBA" id="ARBA00022679"/>
    </source>
</evidence>
<sequence length="881" mass="100710">MDISVILPTYNNGKYIERAVNSVINQEVEELELIVINDGSTDNSAEILEDLAGKHSCIRVITQENRGVSAARNAGLDAASGEFVAFLDGDDTFRPDAIEEMLFLAGQWEADLVVGEFRRIQSFGESILKNSRLLSQKVIIQRDDVGFINSFSVCNKMFRRSIIEEHRLRFPIIRHAEDGVFLHSFLDVCGKIIGCPRVVYEYHKALPFEAKSALSRLDALMFDDLIVAVEEIQKLVKERRTESMQRTLNARIFRTSIVNEYYRHLWILEKETLSKVMTTAEQYREKLTEEDLAALGPAMTDLESEERLKTKEEILEDPYLSVAVAAGLEEKELSRFLDTLYYQDCPNFEVWLDGCYRQSVPEEYTKKENLYISEQDNCGLRELASQTKGRCLQIIDGSAIYNENTVRLMLRNLQKLDVDFISVLPLGYREGTTERIDRLNSCFTKKGRRNAEKNPKVMARHNEIDCRLFNKLFRRNALMDVLKELDETAGPEQVCGTAFGKLTYRRVANVRIGLQSGYEPKKPKAPAEPEGLKPFGTEEDGEKDRNGLPLGNSYRIARKLRRVQADKTLFLGVVAHEPGGNLRPLADALNDRGGDVLQDAAAAELEQSEQINVAYAADYATAGTLIAEDDDVATDGLELRKNQELIRLWHTRGGDLVEHSPLVCPQTQEYGIPETDRFFDREAALAARKRLERRYPRLWGRKLALFAPAFHQGLSVQTGYDFEYFNPGRVSDALGEDFVLALCWHPRTKSFLEDETEFRDRETVESFDLNLSRETDLNGLLLAADILITDYTDLGFAYSLLDRPMIHYWFDANDYLLRKKPGRRLTEYAWGQQVFSEEELIDALKNPRIDPDDREAFRNRFMKKCDGHSAERIVNRIAAKW</sequence>
<reference evidence="9 10" key="1">
    <citation type="submission" date="2019-08" db="EMBL/GenBank/DDBJ databases">
        <title>In-depth cultivation of the pig gut microbiome towards novel bacterial diversity and tailored functional studies.</title>
        <authorList>
            <person name="Wylensek D."/>
            <person name="Hitch T.C.A."/>
            <person name="Clavel T."/>
        </authorList>
    </citation>
    <scope>NUCLEOTIDE SEQUENCE [LARGE SCALE GENOMIC DNA]</scope>
    <source>
        <strain evidence="9 10">WCA-MUC-591-APC-3H</strain>
    </source>
</reference>
<name>A0A6L5Y4V7_9FIRM</name>
<dbReference type="Gene3D" id="3.90.550.10">
    <property type="entry name" value="Spore Coat Polysaccharide Biosynthesis Protein SpsA, Chain A"/>
    <property type="match status" value="1"/>
</dbReference>
<gene>
    <name evidence="9" type="ORF">FYJ64_05195</name>
</gene>
<keyword evidence="4 9" id="KW-0808">Transferase</keyword>
<evidence type="ECO:0000256" key="6">
    <source>
        <dbReference type="ARBA" id="ARBA00023136"/>
    </source>
</evidence>
<dbReference type="AlphaFoldDB" id="A0A6L5Y4V7"/>
<dbReference type="InterPro" id="IPR001173">
    <property type="entry name" value="Glyco_trans_2-like"/>
</dbReference>
<evidence type="ECO:0000256" key="1">
    <source>
        <dbReference type="ARBA" id="ARBA00004202"/>
    </source>
</evidence>
<dbReference type="SUPFAM" id="SSF53756">
    <property type="entry name" value="UDP-Glycosyltransferase/glycogen phosphorylase"/>
    <property type="match status" value="1"/>
</dbReference>
<evidence type="ECO:0000259" key="8">
    <source>
        <dbReference type="Pfam" id="PF00535"/>
    </source>
</evidence>